<keyword evidence="3" id="KW-0963">Cytoplasm</keyword>
<dbReference type="Gene3D" id="2.60.40.2840">
    <property type="match status" value="1"/>
</dbReference>
<protein>
    <recommendedName>
        <fullName evidence="11">Calcium-binding and coiled-coil domain-containing protein 2</fullName>
    </recommendedName>
    <alternativeName>
        <fullName evidence="12">Nuclear domain 10 protein NDP52</fullName>
    </alternativeName>
</protein>
<dbReference type="AlphaFoldDB" id="A0A8C6HPY3"/>
<keyword evidence="16" id="KW-1185">Reference proteome</keyword>
<evidence type="ECO:0000256" key="2">
    <source>
        <dbReference type="ARBA" id="ARBA00004556"/>
    </source>
</evidence>
<evidence type="ECO:0000313" key="16">
    <source>
        <dbReference type="Proteomes" id="UP000694415"/>
    </source>
</evidence>
<evidence type="ECO:0000256" key="10">
    <source>
        <dbReference type="ARBA" id="ARBA00037963"/>
    </source>
</evidence>
<dbReference type="GO" id="GO:1901098">
    <property type="term" value="P:positive regulation of autophagosome maturation"/>
    <property type="evidence" value="ECO:0007669"/>
    <property type="project" value="TreeGrafter"/>
</dbReference>
<sequence length="309" mass="36519">MDQCPIPTLLEHGNFSQVLFNNVEKFYVPRGDITCYYTLTEKFIPRPKDWISIFKVGWKTTQEYYSFMWAPLPKDQNKDSATQQEIQFKAYYLPKDVECYQFCYVDEDGLVRGTSVPFQFCPDPDEDIVVVINKEKVEEMELLSEELYQENQELKDKYADLHEQLQKKQVALEATQRVNKTLEQEVEEKASWEEEKASWEEEKISLEEEKASWEEEKASWEEEKASWVEEKASWEEEKASWEEEKTSWEEEKASWEEEKASWEEEKAGGFLSSRPPGLHRETLSQKNKTKQKLALVSKQSSKGERGRKP</sequence>
<accession>A0A8C6HPY3</accession>
<reference evidence="15" key="2">
    <citation type="submission" date="2025-09" db="UniProtKB">
        <authorList>
            <consortium name="Ensembl"/>
        </authorList>
    </citation>
    <scope>IDENTIFICATION</scope>
</reference>
<dbReference type="PANTHER" id="PTHR31915">
    <property type="entry name" value="SKICH DOMAIN-CONTAINING PROTEIN"/>
    <property type="match status" value="1"/>
</dbReference>
<evidence type="ECO:0000256" key="7">
    <source>
        <dbReference type="ARBA" id="ARBA00023212"/>
    </source>
</evidence>
<keyword evidence="8" id="KW-0968">Cytoplasmic vesicle</keyword>
<dbReference type="Proteomes" id="UP000694415">
    <property type="component" value="Unplaced"/>
</dbReference>
<feature type="region of interest" description="Disordered" evidence="13">
    <location>
        <begin position="185"/>
        <end position="309"/>
    </location>
</feature>
<comment type="similarity">
    <text evidence="10">Belongs to the CALCOCO family.</text>
</comment>
<evidence type="ECO:0000256" key="8">
    <source>
        <dbReference type="ARBA" id="ARBA00023329"/>
    </source>
</evidence>
<dbReference type="PANTHER" id="PTHR31915:SF4">
    <property type="entry name" value="CALCIUM-BINDING AND COILED-COIL DOMAIN-CONTAINING PROTEIN 2"/>
    <property type="match status" value="1"/>
</dbReference>
<dbReference type="Ensembl" id="ENSMSIT00000031874.1">
    <property type="protein sequence ID" value="ENSMSIP00000025259.1"/>
    <property type="gene ID" value="ENSMSIG00000021339.1"/>
</dbReference>
<evidence type="ECO:0000256" key="1">
    <source>
        <dbReference type="ARBA" id="ARBA00004245"/>
    </source>
</evidence>
<reference evidence="15" key="1">
    <citation type="submission" date="2025-08" db="UniProtKB">
        <authorList>
            <consortium name="Ensembl"/>
        </authorList>
    </citation>
    <scope>IDENTIFICATION</scope>
</reference>
<keyword evidence="6" id="KW-0472">Membrane</keyword>
<evidence type="ECO:0000259" key="14">
    <source>
        <dbReference type="Pfam" id="PF17751"/>
    </source>
</evidence>
<evidence type="ECO:0000256" key="12">
    <source>
        <dbReference type="ARBA" id="ARBA00041519"/>
    </source>
</evidence>
<dbReference type="FunFam" id="2.60.40.2840:FF:000002">
    <property type="entry name" value="Tax1-binding protein 1 isoform 2"/>
    <property type="match status" value="1"/>
</dbReference>
<dbReference type="GeneTree" id="ENSGT00950000183025"/>
<evidence type="ECO:0000256" key="3">
    <source>
        <dbReference type="ARBA" id="ARBA00022490"/>
    </source>
</evidence>
<keyword evidence="4" id="KW-0072">Autophagy</keyword>
<feature type="domain" description="SKICH" evidence="14">
    <location>
        <begin position="18"/>
        <end position="120"/>
    </location>
</feature>
<evidence type="ECO:0000256" key="6">
    <source>
        <dbReference type="ARBA" id="ARBA00023136"/>
    </source>
</evidence>
<evidence type="ECO:0000256" key="4">
    <source>
        <dbReference type="ARBA" id="ARBA00023006"/>
    </source>
</evidence>
<feature type="compositionally biased region" description="Basic and acidic residues" evidence="13">
    <location>
        <begin position="185"/>
        <end position="267"/>
    </location>
</feature>
<keyword evidence="5" id="KW-0175">Coiled coil</keyword>
<dbReference type="GO" id="GO:0048471">
    <property type="term" value="C:perinuclear region of cytoplasm"/>
    <property type="evidence" value="ECO:0007669"/>
    <property type="project" value="UniProtKB-SubCell"/>
</dbReference>
<name>A0A8C6HPY3_MUSSI</name>
<dbReference type="InterPro" id="IPR051002">
    <property type="entry name" value="UBA_autophagy_assoc_protein"/>
</dbReference>
<dbReference type="GO" id="GO:0098792">
    <property type="term" value="P:xenophagy"/>
    <property type="evidence" value="ECO:0007669"/>
    <property type="project" value="TreeGrafter"/>
</dbReference>
<keyword evidence="7" id="KW-0206">Cytoskeleton</keyword>
<dbReference type="GO" id="GO:0016605">
    <property type="term" value="C:PML body"/>
    <property type="evidence" value="ECO:0007669"/>
    <property type="project" value="TreeGrafter"/>
</dbReference>
<dbReference type="GO" id="GO:0000421">
    <property type="term" value="C:autophagosome membrane"/>
    <property type="evidence" value="ECO:0007669"/>
    <property type="project" value="UniProtKB-SubCell"/>
</dbReference>
<proteinExistence type="inferred from homology"/>
<comment type="subcellular location">
    <subcellularLocation>
        <location evidence="1">Cytoplasm</location>
        <location evidence="1">Cytoskeleton</location>
    </subcellularLocation>
    <subcellularLocation>
        <location evidence="2">Cytoplasm</location>
        <location evidence="2">Perinuclear region</location>
    </subcellularLocation>
    <subcellularLocation>
        <location evidence="9">Cytoplasmic vesicle</location>
        <location evidence="9">Autophagosome membrane</location>
        <topology evidence="9">Peripheral membrane protein</topology>
    </subcellularLocation>
</comment>
<dbReference type="InterPro" id="IPR041611">
    <property type="entry name" value="SKICH"/>
</dbReference>
<evidence type="ECO:0000256" key="11">
    <source>
        <dbReference type="ARBA" id="ARBA00040931"/>
    </source>
</evidence>
<evidence type="ECO:0000256" key="5">
    <source>
        <dbReference type="ARBA" id="ARBA00023054"/>
    </source>
</evidence>
<evidence type="ECO:0000256" key="13">
    <source>
        <dbReference type="SAM" id="MobiDB-lite"/>
    </source>
</evidence>
<dbReference type="GO" id="GO:0005856">
    <property type="term" value="C:cytoskeleton"/>
    <property type="evidence" value="ECO:0007669"/>
    <property type="project" value="UniProtKB-SubCell"/>
</dbReference>
<evidence type="ECO:0000256" key="9">
    <source>
        <dbReference type="ARBA" id="ARBA00037854"/>
    </source>
</evidence>
<dbReference type="GO" id="GO:0031410">
    <property type="term" value="C:cytoplasmic vesicle"/>
    <property type="evidence" value="ECO:0007669"/>
    <property type="project" value="UniProtKB-KW"/>
</dbReference>
<dbReference type="Pfam" id="PF17751">
    <property type="entry name" value="SKICH"/>
    <property type="match status" value="1"/>
</dbReference>
<organism evidence="15 16">
    <name type="scientific">Mus spicilegus</name>
    <name type="common">Mound-building mouse</name>
    <dbReference type="NCBI Taxonomy" id="10103"/>
    <lineage>
        <taxon>Eukaryota</taxon>
        <taxon>Metazoa</taxon>
        <taxon>Chordata</taxon>
        <taxon>Craniata</taxon>
        <taxon>Vertebrata</taxon>
        <taxon>Euteleostomi</taxon>
        <taxon>Mammalia</taxon>
        <taxon>Eutheria</taxon>
        <taxon>Euarchontoglires</taxon>
        <taxon>Glires</taxon>
        <taxon>Rodentia</taxon>
        <taxon>Myomorpha</taxon>
        <taxon>Muroidea</taxon>
        <taxon>Muridae</taxon>
        <taxon>Murinae</taxon>
        <taxon>Mus</taxon>
        <taxon>Mus</taxon>
    </lineage>
</organism>
<evidence type="ECO:0000313" key="15">
    <source>
        <dbReference type="Ensembl" id="ENSMSIP00000025259.1"/>
    </source>
</evidence>